<keyword evidence="3" id="KW-1185">Reference proteome</keyword>
<accession>A0A5N8XM07</accession>
<reference evidence="2 3" key="1">
    <citation type="submission" date="2019-07" db="EMBL/GenBank/DDBJ databases">
        <title>New species of Amycolatopsis and Streptomyces.</title>
        <authorList>
            <person name="Duangmal K."/>
            <person name="Teo W.F.A."/>
            <person name="Lipun K."/>
        </authorList>
    </citation>
    <scope>NUCLEOTIDE SEQUENCE [LARGE SCALE GENOMIC DNA]</scope>
    <source>
        <strain evidence="2 3">NBRC 106415</strain>
    </source>
</reference>
<feature type="transmembrane region" description="Helical" evidence="1">
    <location>
        <begin position="12"/>
        <end position="35"/>
    </location>
</feature>
<proteinExistence type="predicted"/>
<comment type="caution">
    <text evidence="2">The sequence shown here is derived from an EMBL/GenBank/DDBJ whole genome shotgun (WGS) entry which is preliminary data.</text>
</comment>
<feature type="transmembrane region" description="Helical" evidence="1">
    <location>
        <begin position="59"/>
        <end position="86"/>
    </location>
</feature>
<gene>
    <name evidence="2" type="ORF">FNH08_25955</name>
</gene>
<evidence type="ECO:0000313" key="2">
    <source>
        <dbReference type="EMBL" id="MPY60479.1"/>
    </source>
</evidence>
<sequence>MAGLVVGLTLGLVIGPVVGLTLGLVVFAFGLVFGLEADDPDLAASAGPLTLIALDRRTFLMFVLAFGLAAGLVGGLVGGPVVGLAVGLSKTAWGDFVVVRAYLAVRHDVPWDLMAFLQDAHERRGVLRQVGAVHQFRHIDLQRHLTQ</sequence>
<dbReference type="AlphaFoldDB" id="A0A5N8XM07"/>
<dbReference type="EMBL" id="VJZC01000215">
    <property type="protein sequence ID" value="MPY60479.1"/>
    <property type="molecule type" value="Genomic_DNA"/>
</dbReference>
<evidence type="ECO:0000313" key="3">
    <source>
        <dbReference type="Proteomes" id="UP000400924"/>
    </source>
</evidence>
<keyword evidence="1" id="KW-0812">Transmembrane</keyword>
<dbReference type="OrthoDB" id="419058at2"/>
<keyword evidence="1" id="KW-0472">Membrane</keyword>
<keyword evidence="1" id="KW-1133">Transmembrane helix</keyword>
<organism evidence="2 3">
    <name type="scientific">Streptomyces spongiae</name>
    <dbReference type="NCBI Taxonomy" id="565072"/>
    <lineage>
        <taxon>Bacteria</taxon>
        <taxon>Bacillati</taxon>
        <taxon>Actinomycetota</taxon>
        <taxon>Actinomycetes</taxon>
        <taxon>Kitasatosporales</taxon>
        <taxon>Streptomycetaceae</taxon>
        <taxon>Streptomyces</taxon>
    </lineage>
</organism>
<protein>
    <submittedName>
        <fullName evidence="2">Uncharacterized protein</fullName>
    </submittedName>
</protein>
<evidence type="ECO:0000256" key="1">
    <source>
        <dbReference type="SAM" id="Phobius"/>
    </source>
</evidence>
<name>A0A5N8XM07_9ACTN</name>
<dbReference type="Proteomes" id="UP000400924">
    <property type="component" value="Unassembled WGS sequence"/>
</dbReference>